<dbReference type="Pfam" id="PF11923">
    <property type="entry name" value="NFACT-C"/>
    <property type="match status" value="1"/>
</dbReference>
<feature type="domain" description="NFACT protein C-terminal" evidence="8">
    <location>
        <begin position="939"/>
        <end position="1041"/>
    </location>
</feature>
<evidence type="ECO:0000256" key="6">
    <source>
        <dbReference type="SAM" id="MobiDB-lite"/>
    </source>
</evidence>
<comment type="similarity">
    <text evidence="2">Belongs to the NEMF family.</text>
</comment>
<feature type="compositionally biased region" description="Low complexity" evidence="6">
    <location>
        <begin position="185"/>
        <end position="194"/>
    </location>
</feature>
<evidence type="ECO:0000313" key="10">
    <source>
        <dbReference type="Proteomes" id="UP000275078"/>
    </source>
</evidence>
<dbReference type="GO" id="GO:0005737">
    <property type="term" value="C:cytoplasm"/>
    <property type="evidence" value="ECO:0007669"/>
    <property type="project" value="UniProtKB-SubCell"/>
</dbReference>
<feature type="region of interest" description="Disordered" evidence="6">
    <location>
        <begin position="892"/>
        <end position="929"/>
    </location>
</feature>
<keyword evidence="4" id="KW-0175">Coiled coil</keyword>
<accession>A0A3N4IB54</accession>
<evidence type="ECO:0000256" key="3">
    <source>
        <dbReference type="ARBA" id="ARBA00022490"/>
    </source>
</evidence>
<dbReference type="EMBL" id="ML119669">
    <property type="protein sequence ID" value="RPA82707.1"/>
    <property type="molecule type" value="Genomic_DNA"/>
</dbReference>
<keyword evidence="3" id="KW-0963">Cytoplasm</keyword>
<evidence type="ECO:0000256" key="1">
    <source>
        <dbReference type="ARBA" id="ARBA00004496"/>
    </source>
</evidence>
<feature type="compositionally biased region" description="Basic and acidic residues" evidence="6">
    <location>
        <begin position="776"/>
        <end position="796"/>
    </location>
</feature>
<evidence type="ECO:0000259" key="7">
    <source>
        <dbReference type="Pfam" id="PF05670"/>
    </source>
</evidence>
<feature type="region of interest" description="Disordered" evidence="6">
    <location>
        <begin position="177"/>
        <end position="203"/>
    </location>
</feature>
<reference evidence="9 10" key="1">
    <citation type="journal article" date="2018" name="Nat. Ecol. Evol.">
        <title>Pezizomycetes genomes reveal the molecular basis of ectomycorrhizal truffle lifestyle.</title>
        <authorList>
            <person name="Murat C."/>
            <person name="Payen T."/>
            <person name="Noel B."/>
            <person name="Kuo A."/>
            <person name="Morin E."/>
            <person name="Chen J."/>
            <person name="Kohler A."/>
            <person name="Krizsan K."/>
            <person name="Balestrini R."/>
            <person name="Da Silva C."/>
            <person name="Montanini B."/>
            <person name="Hainaut M."/>
            <person name="Levati E."/>
            <person name="Barry K.W."/>
            <person name="Belfiori B."/>
            <person name="Cichocki N."/>
            <person name="Clum A."/>
            <person name="Dockter R.B."/>
            <person name="Fauchery L."/>
            <person name="Guy J."/>
            <person name="Iotti M."/>
            <person name="Le Tacon F."/>
            <person name="Lindquist E.A."/>
            <person name="Lipzen A."/>
            <person name="Malagnac F."/>
            <person name="Mello A."/>
            <person name="Molinier V."/>
            <person name="Miyauchi S."/>
            <person name="Poulain J."/>
            <person name="Riccioni C."/>
            <person name="Rubini A."/>
            <person name="Sitrit Y."/>
            <person name="Splivallo R."/>
            <person name="Traeger S."/>
            <person name="Wang M."/>
            <person name="Zifcakova L."/>
            <person name="Wipf D."/>
            <person name="Zambonelli A."/>
            <person name="Paolocci F."/>
            <person name="Nowrousian M."/>
            <person name="Ottonello S."/>
            <person name="Baldrian P."/>
            <person name="Spatafora J.W."/>
            <person name="Henrissat B."/>
            <person name="Nagy L.G."/>
            <person name="Aury J.M."/>
            <person name="Wincker P."/>
            <person name="Grigoriev I.V."/>
            <person name="Bonfante P."/>
            <person name="Martin F.M."/>
        </authorList>
    </citation>
    <scope>NUCLEOTIDE SEQUENCE [LARGE SCALE GENOMIC DNA]</scope>
    <source>
        <strain evidence="9 10">RN42</strain>
    </source>
</reference>
<dbReference type="InterPro" id="IPR008532">
    <property type="entry name" value="NFACT_RNA-bd"/>
</dbReference>
<dbReference type="Pfam" id="PF05833">
    <property type="entry name" value="NFACT_N"/>
    <property type="match status" value="1"/>
</dbReference>
<feature type="compositionally biased region" description="Acidic residues" evidence="6">
    <location>
        <begin position="484"/>
        <end position="510"/>
    </location>
</feature>
<feature type="compositionally biased region" description="Acidic residues" evidence="6">
    <location>
        <begin position="797"/>
        <end position="817"/>
    </location>
</feature>
<proteinExistence type="inferred from homology"/>
<sequence length="1065" mass="118869">MKQRYSSLDLKVIANELSKTITNFRLSNIYDISSRIFLLRFALPEQKHLVVLDSGFRIHLTTFARETSPSPSSFVSKLRKHLKTRRLTSIRQVGDDRVLELSFSDGNYRLYLEFFAGGNVILTDREGLILAVLRIVNSEKYEYKVGGKYNVEEKPVTTEVKREEVVEALESVAAQAAEAQEEQEVTPAPTPTGKGKPGAKKQFKKSKKKVEMNLKKVLSSKFSRFNPTLIEHCLFVGGLPANLKVEDVLKDPGLVEKVVVAMQEAQRIVNEVSTSGNVKGYIVSKNPTEAKAAAAEEAEPEEPKEPTKKGVTFGEAVPAEEDQPKQKIQADGYIYDDFHPFLPKQLEGVPGVKLLPFDGLNKTVDEFFSSIESQKLTSRLKERELAAQKRLDAVRNEQQRRIDGLRQMQSLNVRKAQAIEANADRVEEAISAVNTLVGQGMDWGTITRMLESEKKRRNPLAELIELPLKLHENKITLRLGEAKWDEEDEEEDEDADETDEEDDSDEESDEEDKKTNWLKIDVDLHKTSYANARSYYDEKRSAADKEDKTLASAEKAIKATERKVSADLKKGLKTEKALLKPVRQTLWFEKFYWFISTEGYLVVGGRDAQQTDLLFRRFWKKGDVFVHADLDGAVPLMIKNTVPDQPISPSTLSQAGTYTICTSKAWDSKQITSAYWVEYEQVSKKDQLGEHMAVGTFRILGNKNFLPPAQLVLGYALLWLVEREGGTDLNAISQTIAEQDEPETFEDIEKREAAEAEAAKGKEKVDVVVANEDAEETNKDESAASEQDKPVEKTEAAVEDEAQEKESPEEADEEEESASTPAGTETPSIAPSVAGKQKPKQLPRGKRAKAKRAKEKYALQDEEERKLAMELLGSAPKPGVKSAAEIVAEKTAQAEAERLNKERRRQQHLSRKSKASGADADTEEDHAQSTALLAHLPADLAKLTPNPAPTDNIIDVIPITVPWSTAMKYKHKIKLQPGTQKKGKAVREIMERLSREAEKKSNVDIKSLDPEKFWPREVELIKMVKTNEVVAGVPVGNLRVSLPGRKAGGGLASDKGKSTGKGKKK</sequence>
<dbReference type="Gene3D" id="2.30.310.10">
    <property type="entry name" value="ibrinogen binding protein from staphylococcus aureus domain"/>
    <property type="match status" value="1"/>
</dbReference>
<feature type="compositionally biased region" description="Basic residues" evidence="6">
    <location>
        <begin position="837"/>
        <end position="854"/>
    </location>
</feature>
<evidence type="ECO:0000256" key="5">
    <source>
        <dbReference type="ARBA" id="ARBA00070414"/>
    </source>
</evidence>
<evidence type="ECO:0000313" key="9">
    <source>
        <dbReference type="EMBL" id="RPA82707.1"/>
    </source>
</evidence>
<name>A0A3N4IB54_ASCIM</name>
<dbReference type="GO" id="GO:0043023">
    <property type="term" value="F:ribosomal large subunit binding"/>
    <property type="evidence" value="ECO:0007669"/>
    <property type="project" value="TreeGrafter"/>
</dbReference>
<organism evidence="9 10">
    <name type="scientific">Ascobolus immersus RN42</name>
    <dbReference type="NCBI Taxonomy" id="1160509"/>
    <lineage>
        <taxon>Eukaryota</taxon>
        <taxon>Fungi</taxon>
        <taxon>Dikarya</taxon>
        <taxon>Ascomycota</taxon>
        <taxon>Pezizomycotina</taxon>
        <taxon>Pezizomycetes</taxon>
        <taxon>Pezizales</taxon>
        <taxon>Ascobolaceae</taxon>
        <taxon>Ascobolus</taxon>
    </lineage>
</organism>
<dbReference type="FunFam" id="2.30.310.10:FF:000003">
    <property type="entry name" value="Zinc knuckle domain containing protein"/>
    <property type="match status" value="1"/>
</dbReference>
<gene>
    <name evidence="9" type="ORF">BJ508DRAFT_413882</name>
</gene>
<dbReference type="PANTHER" id="PTHR15239">
    <property type="entry name" value="NUCLEAR EXPORT MEDIATOR FACTOR NEMF"/>
    <property type="match status" value="1"/>
</dbReference>
<feature type="domain" description="NFACT RNA-binding" evidence="7">
    <location>
        <begin position="590"/>
        <end position="699"/>
    </location>
</feature>
<feature type="compositionally biased region" description="Basic residues" evidence="6">
    <location>
        <begin position="901"/>
        <end position="914"/>
    </location>
</feature>
<dbReference type="GO" id="GO:1990116">
    <property type="term" value="P:ribosome-associated ubiquitin-dependent protein catabolic process"/>
    <property type="evidence" value="ECO:0007669"/>
    <property type="project" value="TreeGrafter"/>
</dbReference>
<evidence type="ECO:0000256" key="2">
    <source>
        <dbReference type="ARBA" id="ARBA00008318"/>
    </source>
</evidence>
<dbReference type="GO" id="GO:0072344">
    <property type="term" value="P:rescue of stalled ribosome"/>
    <property type="evidence" value="ECO:0007669"/>
    <property type="project" value="TreeGrafter"/>
</dbReference>
<dbReference type="OrthoDB" id="207084at2759"/>
<dbReference type="InterPro" id="IPR021846">
    <property type="entry name" value="NFACT-C"/>
</dbReference>
<feature type="region of interest" description="Disordered" evidence="6">
    <location>
        <begin position="773"/>
        <end position="863"/>
    </location>
</feature>
<dbReference type="GO" id="GO:0000049">
    <property type="term" value="F:tRNA binding"/>
    <property type="evidence" value="ECO:0007669"/>
    <property type="project" value="TreeGrafter"/>
</dbReference>
<dbReference type="GO" id="GO:1990112">
    <property type="term" value="C:RQC complex"/>
    <property type="evidence" value="ECO:0007669"/>
    <property type="project" value="TreeGrafter"/>
</dbReference>
<protein>
    <recommendedName>
        <fullName evidence="5">Ribosome quality control complex subunit 2</fullName>
    </recommendedName>
</protein>
<evidence type="ECO:0000259" key="8">
    <source>
        <dbReference type="Pfam" id="PF11923"/>
    </source>
</evidence>
<evidence type="ECO:0000256" key="4">
    <source>
        <dbReference type="ARBA" id="ARBA00023054"/>
    </source>
</evidence>
<feature type="compositionally biased region" description="Polar residues" evidence="6">
    <location>
        <begin position="820"/>
        <end position="829"/>
    </location>
</feature>
<dbReference type="STRING" id="1160509.A0A3N4IB54"/>
<feature type="region of interest" description="Disordered" evidence="6">
    <location>
        <begin position="481"/>
        <end position="514"/>
    </location>
</feature>
<dbReference type="PANTHER" id="PTHR15239:SF6">
    <property type="entry name" value="RIBOSOME QUALITY CONTROL COMPLEX SUBUNIT NEMF"/>
    <property type="match status" value="1"/>
</dbReference>
<keyword evidence="10" id="KW-1185">Reference proteome</keyword>
<feature type="region of interest" description="Disordered" evidence="6">
    <location>
        <begin position="1042"/>
        <end position="1065"/>
    </location>
</feature>
<dbReference type="InterPro" id="IPR051608">
    <property type="entry name" value="RQC_Subunit_NEMF"/>
</dbReference>
<dbReference type="AlphaFoldDB" id="A0A3N4IB54"/>
<dbReference type="Pfam" id="PF05670">
    <property type="entry name" value="NFACT-R_1"/>
    <property type="match status" value="1"/>
</dbReference>
<comment type="subcellular location">
    <subcellularLocation>
        <location evidence="1">Cytoplasm</location>
    </subcellularLocation>
</comment>
<dbReference type="Proteomes" id="UP000275078">
    <property type="component" value="Unassembled WGS sequence"/>
</dbReference>